<organism evidence="1 2">
    <name type="scientific">Neorhizobium huautlense</name>
    <dbReference type="NCBI Taxonomy" id="67774"/>
    <lineage>
        <taxon>Bacteria</taxon>
        <taxon>Pseudomonadati</taxon>
        <taxon>Pseudomonadota</taxon>
        <taxon>Alphaproteobacteria</taxon>
        <taxon>Hyphomicrobiales</taxon>
        <taxon>Rhizobiaceae</taxon>
        <taxon>Rhizobium/Agrobacterium group</taxon>
        <taxon>Neorhizobium</taxon>
    </lineage>
</organism>
<dbReference type="Proteomes" id="UP001241472">
    <property type="component" value="Unassembled WGS sequence"/>
</dbReference>
<reference evidence="1 2" key="1">
    <citation type="submission" date="2023-07" db="EMBL/GenBank/DDBJ databases">
        <title>Sorghum-associated microbial communities from plants grown in Nebraska, USA.</title>
        <authorList>
            <person name="Schachtman D."/>
        </authorList>
    </citation>
    <scope>NUCLEOTIDE SEQUENCE [LARGE SCALE GENOMIC DNA]</scope>
    <source>
        <strain evidence="1 2">DS1307</strain>
    </source>
</reference>
<evidence type="ECO:0000313" key="2">
    <source>
        <dbReference type="Proteomes" id="UP001241472"/>
    </source>
</evidence>
<sequence length="44" mass="4862">MDMLSVLENKLSKRVASELQPVAALASKAKAANRKLDFPTLYEL</sequence>
<keyword evidence="2" id="KW-1185">Reference proteome</keyword>
<gene>
    <name evidence="1" type="ORF">J2T09_002699</name>
</gene>
<proteinExistence type="predicted"/>
<comment type="caution">
    <text evidence="1">The sequence shown here is derived from an EMBL/GenBank/DDBJ whole genome shotgun (WGS) entry which is preliminary data.</text>
</comment>
<protein>
    <recommendedName>
        <fullName evidence="3">Transposase</fullName>
    </recommendedName>
</protein>
<name>A0ABT9PW41_9HYPH</name>
<evidence type="ECO:0008006" key="3">
    <source>
        <dbReference type="Google" id="ProtNLM"/>
    </source>
</evidence>
<dbReference type="RefSeq" id="WP_306835431.1">
    <property type="nucleotide sequence ID" value="NZ_JAUSRF010000008.1"/>
</dbReference>
<dbReference type="EMBL" id="JAUSRF010000008">
    <property type="protein sequence ID" value="MDP9837939.1"/>
    <property type="molecule type" value="Genomic_DNA"/>
</dbReference>
<accession>A0ABT9PW41</accession>
<evidence type="ECO:0000313" key="1">
    <source>
        <dbReference type="EMBL" id="MDP9837939.1"/>
    </source>
</evidence>